<dbReference type="InterPro" id="IPR049046">
    <property type="entry name" value="Beta-AFase-like_GH127_middle"/>
</dbReference>
<dbReference type="InterPro" id="IPR008928">
    <property type="entry name" value="6-hairpin_glycosidase_sf"/>
</dbReference>
<reference evidence="4 5" key="1">
    <citation type="submission" date="2023-07" db="EMBL/GenBank/DDBJ databases">
        <title>Sorghum-associated microbial communities from plants grown in Nebraska, USA.</title>
        <authorList>
            <person name="Schachtman D."/>
        </authorList>
    </citation>
    <scope>NUCLEOTIDE SEQUENCE [LARGE SCALE GENOMIC DNA]</scope>
    <source>
        <strain evidence="4 5">BE143</strain>
    </source>
</reference>
<dbReference type="PANTHER" id="PTHR31151">
    <property type="entry name" value="PROLINE-TRNA LIGASE (DUF1680)"/>
    <property type="match status" value="1"/>
</dbReference>
<dbReference type="Pfam" id="PF20620">
    <property type="entry name" value="DUF6805"/>
    <property type="match status" value="1"/>
</dbReference>
<evidence type="ECO:0000259" key="2">
    <source>
        <dbReference type="Pfam" id="PF20620"/>
    </source>
</evidence>
<organism evidence="4 5">
    <name type="scientific">Paenibacillus peoriae</name>
    <dbReference type="NCBI Taxonomy" id="59893"/>
    <lineage>
        <taxon>Bacteria</taxon>
        <taxon>Bacillati</taxon>
        <taxon>Bacillota</taxon>
        <taxon>Bacilli</taxon>
        <taxon>Bacillales</taxon>
        <taxon>Paenibacillaceae</taxon>
        <taxon>Paenibacillus</taxon>
    </lineage>
</organism>
<evidence type="ECO:0000259" key="3">
    <source>
        <dbReference type="Pfam" id="PF20736"/>
    </source>
</evidence>
<dbReference type="SUPFAM" id="SSF48208">
    <property type="entry name" value="Six-hairpin glycosidases"/>
    <property type="match status" value="1"/>
</dbReference>
<comment type="caution">
    <text evidence="4">The sequence shown here is derived from an EMBL/GenBank/DDBJ whole genome shotgun (WGS) entry which is preliminary data.</text>
</comment>
<dbReference type="InterPro" id="IPR012878">
    <property type="entry name" value="Beta-AFase-like_GH127_cat"/>
</dbReference>
<dbReference type="PANTHER" id="PTHR31151:SF0">
    <property type="entry name" value="PROLINE-TRNA LIGASE (DUF1680)"/>
    <property type="match status" value="1"/>
</dbReference>
<evidence type="ECO:0000313" key="5">
    <source>
        <dbReference type="Proteomes" id="UP001266807"/>
    </source>
</evidence>
<protein>
    <submittedName>
        <fullName evidence="4">DUF1680 family protein</fullName>
    </submittedName>
</protein>
<feature type="domain" description="Non-reducing end beta-L-arabinofuranosidase-like GH127 middle" evidence="3">
    <location>
        <begin position="408"/>
        <end position="502"/>
    </location>
</feature>
<dbReference type="InterPro" id="IPR046544">
    <property type="entry name" value="GH146_SB_dom"/>
</dbReference>
<dbReference type="EMBL" id="JAVDUG010000002">
    <property type="protein sequence ID" value="MDR6777375.1"/>
    <property type="molecule type" value="Genomic_DNA"/>
</dbReference>
<name>A0ABU1QDR7_9BACL</name>
<feature type="domain" description="Non-reducing end beta-L-arabinofuranosidase-like GH127 catalytic" evidence="1">
    <location>
        <begin position="19"/>
        <end position="397"/>
    </location>
</feature>
<evidence type="ECO:0000313" key="4">
    <source>
        <dbReference type="EMBL" id="MDR6777375.1"/>
    </source>
</evidence>
<sequence>MTLKAKAHMKARPFALNEVVLAEGPFKQAMELNRSYLLELQPDRLLARFREYAGLTPKAPQYEGWEAMTISGHTLGHYLSACSMMYASTGDERFKEIAHYITDELAVCQAAHGDGYVSGIPGGKELFEEVSAGNIRSKGFDLNGAWAPLYTLHKLFAGLRDAHHLTGCDKALDVERKLADWLEGIMKPMSDEQLQQMMFCEYGGMNEVLADLYADTGEERYLWLAECFWHKLVLDPLSSQEDCLQGIHANTQIPKLIGLAKEYELTNDTKRRATVEFFWERVVDHHSYVIGGNSFGEYFGAPDGLNDRIGPHTTETCNTYNMLKLTNHLFQWNASAKEADFYERGLFNHILASQDPVHGGVTYFLSLAMGGHKHFESKFDDFTCCVGTGMENHASYGSGIYFHDHDKLYVNQFIASTLEWKDTGVTLKQNTSYPDTDHTTLEIQCDQPASFMLLIRYPYWAEQGITIRVNGKEQSVVSEPGSFVSIARTWIDGDVVEVTIPMSLRLEQMPDNPDRAAIMYGPLVLAGDLGPLEDPKAKDFLYTPVFIPQTEKLDAWIQPVEGKTNTFRTLNAGHPRDVELSPLYKMHDRTYSVYWDIFTKEAWQEAEQEYTAAREKLAILEQCTIDFAQPGEMQPERDHNFQGDASTRTGYVNNRPYRNAGIDGWFSFDLNTDPSAPMLLVITYTATLEMPNCGFDILINGHPLEHFSEGFDEADKFYNVNTAIPAAYLEGKDQATVTFKAKPGQRIRRLFGLRMVNKDVYEQRYQAGSSGIHE</sequence>
<evidence type="ECO:0000259" key="1">
    <source>
        <dbReference type="Pfam" id="PF07944"/>
    </source>
</evidence>
<proteinExistence type="predicted"/>
<dbReference type="Proteomes" id="UP001266807">
    <property type="component" value="Unassembled WGS sequence"/>
</dbReference>
<dbReference type="Pfam" id="PF07944">
    <property type="entry name" value="Beta-AFase-like_GH127_cat"/>
    <property type="match status" value="1"/>
</dbReference>
<gene>
    <name evidence="4" type="ORF">J2W98_001637</name>
</gene>
<accession>A0ABU1QDR7</accession>
<keyword evidence="5" id="KW-1185">Reference proteome</keyword>
<dbReference type="Pfam" id="PF20736">
    <property type="entry name" value="Glyco_hydro127M"/>
    <property type="match status" value="1"/>
</dbReference>
<feature type="domain" description="Glycoside hydrolase GH146 substrate-binding" evidence="2">
    <location>
        <begin position="620"/>
        <end position="755"/>
    </location>
</feature>